<gene>
    <name evidence="1" type="ordered locus">Ping_3102</name>
</gene>
<dbReference type="KEGG" id="pin:Ping_3102"/>
<dbReference type="AlphaFoldDB" id="A1SZ84"/>
<dbReference type="Proteomes" id="UP000000639">
    <property type="component" value="Chromosome"/>
</dbReference>
<keyword evidence="2" id="KW-1185">Reference proteome</keyword>
<dbReference type="HOGENOM" id="CLU_2207883_0_0_6"/>
<sequence>MLSGKSASFGDTDTEPESLYQEWLKKHKEWFNAADLGKEFTTKLSAIKVNKFLEKHGYIVRKDGGWIPSKLSADKRLVRDRNSSTKYGDKPCVELHFDLIPLIVDQL</sequence>
<dbReference type="EMBL" id="CP000510">
    <property type="protein sequence ID" value="ABM04799.1"/>
    <property type="molecule type" value="Genomic_DNA"/>
</dbReference>
<organism evidence="1 2">
    <name type="scientific">Psychromonas ingrahamii (strain DSM 17664 / CCUG 51855 / 37)</name>
    <dbReference type="NCBI Taxonomy" id="357804"/>
    <lineage>
        <taxon>Bacteria</taxon>
        <taxon>Pseudomonadati</taxon>
        <taxon>Pseudomonadota</taxon>
        <taxon>Gammaproteobacteria</taxon>
        <taxon>Alteromonadales</taxon>
        <taxon>Psychromonadaceae</taxon>
        <taxon>Psychromonas</taxon>
    </lineage>
</organism>
<accession>A1SZ84</accession>
<evidence type="ECO:0000313" key="2">
    <source>
        <dbReference type="Proteomes" id="UP000000639"/>
    </source>
</evidence>
<evidence type="ECO:0000313" key="1">
    <source>
        <dbReference type="EMBL" id="ABM04799.1"/>
    </source>
</evidence>
<name>A1SZ84_PSYIN</name>
<reference evidence="1 2" key="1">
    <citation type="submission" date="2007-01" db="EMBL/GenBank/DDBJ databases">
        <title>Complete sequence of Psychromonas ingrahamii 37.</title>
        <authorList>
            <consortium name="US DOE Joint Genome Institute"/>
            <person name="Copeland A."/>
            <person name="Lucas S."/>
            <person name="Lapidus A."/>
            <person name="Barry K."/>
            <person name="Detter J.C."/>
            <person name="Glavina del Rio T."/>
            <person name="Hammon N."/>
            <person name="Israni S."/>
            <person name="Dalin E."/>
            <person name="Tice H."/>
            <person name="Pitluck S."/>
            <person name="Thompson L.S."/>
            <person name="Brettin T."/>
            <person name="Bruce D."/>
            <person name="Han C."/>
            <person name="Tapia R."/>
            <person name="Schmutz J."/>
            <person name="Larimer F."/>
            <person name="Land M."/>
            <person name="Hauser L."/>
            <person name="Kyrpides N."/>
            <person name="Ivanova N."/>
            <person name="Staley J."/>
            <person name="Richardson P."/>
        </authorList>
    </citation>
    <scope>NUCLEOTIDE SEQUENCE [LARGE SCALE GENOMIC DNA]</scope>
    <source>
        <strain evidence="1 2">37</strain>
    </source>
</reference>
<protein>
    <submittedName>
        <fullName evidence="1">Uncharacterized protein</fullName>
    </submittedName>
</protein>
<proteinExistence type="predicted"/>
<dbReference type="RefSeq" id="WP_011771353.1">
    <property type="nucleotide sequence ID" value="NC_008709.1"/>
</dbReference>